<protein>
    <submittedName>
        <fullName evidence="1">Uncharacterized protein</fullName>
    </submittedName>
</protein>
<dbReference type="EMBL" id="AKKV01000026">
    <property type="protein sequence ID" value="EIT85380.1"/>
    <property type="molecule type" value="Genomic_DNA"/>
</dbReference>
<organism evidence="1 2">
    <name type="scientific">Fictibacillus macauensis ZFHKF-1</name>
    <dbReference type="NCBI Taxonomy" id="1196324"/>
    <lineage>
        <taxon>Bacteria</taxon>
        <taxon>Bacillati</taxon>
        <taxon>Bacillota</taxon>
        <taxon>Bacilli</taxon>
        <taxon>Bacillales</taxon>
        <taxon>Fictibacillaceae</taxon>
        <taxon>Fictibacillus</taxon>
    </lineage>
</organism>
<sequence>MTEKRVLVDIETGEKFDDVVSIRTKQQQDIIDNEKRKQAYRDAQGTEKHPFYFAKMEKVRGADNMLSMKEQGYFLVMQSYISYENMLKMNNDSKLPMTKKELAEVLKIKKAHTINALVKKFVDLGLVSEDKAELYGKEYKAFYINKEYCFRKDVNSRTSVKKTVRVFIDNIKELYAENKIKPADIGFIYRLIPFVNYHHNLITANPYEVDASKDKYITIEQLAEALGMEGKLVSKKVSSLYWGDMAVFARIKVGRHTVLKVNPLIIYRQEGYPEPSTYTEFTITRKK</sequence>
<name>I8UEP6_9BACL</name>
<keyword evidence="2" id="KW-1185">Reference proteome</keyword>
<gene>
    <name evidence="1" type="ORF">A374_11570</name>
</gene>
<dbReference type="Proteomes" id="UP000004080">
    <property type="component" value="Unassembled WGS sequence"/>
</dbReference>
<accession>I8UEP6</accession>
<reference evidence="1 2" key="1">
    <citation type="journal article" date="2012" name="J. Bacteriol.">
        <title>Genome of Bacillus macauensis ZFHKF-1, a Long-Chain-Forming Bacterium.</title>
        <authorList>
            <person name="Cai L."/>
            <person name="Zhang T."/>
        </authorList>
    </citation>
    <scope>NUCLEOTIDE SEQUENCE [LARGE SCALE GENOMIC DNA]</scope>
    <source>
        <strain evidence="1 2">ZFHKF-1</strain>
    </source>
</reference>
<dbReference type="RefSeq" id="WP_007202398.1">
    <property type="nucleotide sequence ID" value="NZ_AKKV01000026.1"/>
</dbReference>
<dbReference type="eggNOG" id="ENOG5033D1T">
    <property type="taxonomic scope" value="Bacteria"/>
</dbReference>
<proteinExistence type="predicted"/>
<dbReference type="OrthoDB" id="2564399at2"/>
<evidence type="ECO:0000313" key="2">
    <source>
        <dbReference type="Proteomes" id="UP000004080"/>
    </source>
</evidence>
<comment type="caution">
    <text evidence="1">The sequence shown here is derived from an EMBL/GenBank/DDBJ whole genome shotgun (WGS) entry which is preliminary data.</text>
</comment>
<dbReference type="PATRIC" id="fig|1196324.3.peg.2374"/>
<dbReference type="AlphaFoldDB" id="I8UEP6"/>
<evidence type="ECO:0000313" key="1">
    <source>
        <dbReference type="EMBL" id="EIT85380.1"/>
    </source>
</evidence>